<proteinExistence type="predicted"/>
<evidence type="ECO:0000313" key="2">
    <source>
        <dbReference type="EMBL" id="PIR83918.1"/>
    </source>
</evidence>
<feature type="signal peptide" evidence="1">
    <location>
        <begin position="1"/>
        <end position="31"/>
    </location>
</feature>
<gene>
    <name evidence="2" type="ORF">COU18_00685</name>
</gene>
<dbReference type="AlphaFoldDB" id="A0A2H0UBX0"/>
<evidence type="ECO:0000313" key="3">
    <source>
        <dbReference type="Proteomes" id="UP000231192"/>
    </source>
</evidence>
<feature type="chain" id="PRO_5013715586" description="PKD domain-containing protein" evidence="1">
    <location>
        <begin position="32"/>
        <end position="185"/>
    </location>
</feature>
<accession>A0A2H0UBX0</accession>
<keyword evidence="1" id="KW-0732">Signal</keyword>
<dbReference type="Proteomes" id="UP000231192">
    <property type="component" value="Unassembled WGS sequence"/>
</dbReference>
<reference evidence="3" key="1">
    <citation type="submission" date="2017-09" db="EMBL/GenBank/DDBJ databases">
        <title>Depth-based differentiation of microbial function through sediment-hosted aquifers and enrichment of novel symbionts in the deep terrestrial subsurface.</title>
        <authorList>
            <person name="Probst A.J."/>
            <person name="Ladd B."/>
            <person name="Jarett J.K."/>
            <person name="Geller-Mcgrath D.E."/>
            <person name="Sieber C.M.K."/>
            <person name="Emerson J.B."/>
            <person name="Anantharaman K."/>
            <person name="Thomas B.C."/>
            <person name="Malmstrom R."/>
            <person name="Stieglmeier M."/>
            <person name="Klingl A."/>
            <person name="Woyke T."/>
            <person name="Ryan C.M."/>
            <person name="Banfield J.F."/>
        </authorList>
    </citation>
    <scope>NUCLEOTIDE SEQUENCE [LARGE SCALE GENOMIC DNA]</scope>
</reference>
<evidence type="ECO:0000256" key="1">
    <source>
        <dbReference type="SAM" id="SignalP"/>
    </source>
</evidence>
<organism evidence="2 3">
    <name type="scientific">Candidatus Kaiserbacteria bacterium CG10_big_fil_rev_8_21_14_0_10_51_14</name>
    <dbReference type="NCBI Taxonomy" id="1974610"/>
    <lineage>
        <taxon>Bacteria</taxon>
        <taxon>Candidatus Kaiseribacteriota</taxon>
    </lineage>
</organism>
<name>A0A2H0UBX0_9BACT</name>
<dbReference type="EMBL" id="PFBK01000003">
    <property type="protein sequence ID" value="PIR83918.1"/>
    <property type="molecule type" value="Genomic_DNA"/>
</dbReference>
<protein>
    <recommendedName>
        <fullName evidence="4">PKD domain-containing protein</fullName>
    </recommendedName>
</protein>
<evidence type="ECO:0008006" key="4">
    <source>
        <dbReference type="Google" id="ProtNLM"/>
    </source>
</evidence>
<comment type="caution">
    <text evidence="2">The sequence shown here is derived from an EMBL/GenBank/DDBJ whole genome shotgun (WGS) entry which is preliminary data.</text>
</comment>
<sequence length="185" mass="20511">MRTSFSSIGSKIAIITITLLVSFALSLPAFAATTVPGHAKKIENGTIDTDSNGYPDAGIYVNGHYTSLYAYDANGDWYWDLGDGRVQGTVDSVDELDQATLTSCDYVINYRADFGNDPFMNEGWIQNLISCHGYDDNNHYNYFIVSQTDPRYTGDPDWAIWGTWEYHVLTVSGEGNLTGPQNHVN</sequence>